<dbReference type="GO" id="GO:0009166">
    <property type="term" value="P:nucleotide catabolic process"/>
    <property type="evidence" value="ECO:0007669"/>
    <property type="project" value="InterPro"/>
</dbReference>
<dbReference type="Gene3D" id="3.60.21.10">
    <property type="match status" value="1"/>
</dbReference>
<dbReference type="InterPro" id="IPR029052">
    <property type="entry name" value="Metallo-depent_PP-like"/>
</dbReference>
<dbReference type="InterPro" id="IPR006179">
    <property type="entry name" value="5_nucleotidase/apyrase"/>
</dbReference>
<feature type="domain" description="5'-Nucleotidase C-terminal" evidence="4">
    <location>
        <begin position="329"/>
        <end position="477"/>
    </location>
</feature>
<keyword evidence="6" id="KW-1185">Reference proteome</keyword>
<dbReference type="STRING" id="632773.BBEV_2708"/>
<evidence type="ECO:0000256" key="1">
    <source>
        <dbReference type="ARBA" id="ARBA00022729"/>
    </source>
</evidence>
<dbReference type="EMBL" id="CP012502">
    <property type="protein sequence ID" value="AOM84046.1"/>
    <property type="molecule type" value="Genomic_DNA"/>
</dbReference>
<dbReference type="AlphaFoldDB" id="A0A1D7QYF3"/>
<keyword evidence="2 5" id="KW-0378">Hydrolase</keyword>
<dbReference type="GO" id="GO:0000166">
    <property type="term" value="F:nucleotide binding"/>
    <property type="evidence" value="ECO:0007669"/>
    <property type="project" value="UniProtKB-KW"/>
</dbReference>
<evidence type="ECO:0000259" key="3">
    <source>
        <dbReference type="Pfam" id="PF00149"/>
    </source>
</evidence>
<dbReference type="Proteomes" id="UP000094463">
    <property type="component" value="Chromosome"/>
</dbReference>
<dbReference type="InterPro" id="IPR008334">
    <property type="entry name" value="5'-Nucleotdase_C"/>
</dbReference>
<evidence type="ECO:0000259" key="4">
    <source>
        <dbReference type="Pfam" id="PF02872"/>
    </source>
</evidence>
<sequence>MLPAEKKVIILYTSDLHGAIADGDLASGNPGGLARIRTAIEDIRSKHEHVLLIDNGDLLQGTPLAHLGYRTPEHTHPLLKLMGPCDFDFAVIGNHDLDYGREGLEQIIRDAPMRFITANILSSSAGDSAFGPGYAIRSCSDITLAIIGLTSTVLTSTATQKAQNGLLVTDPVESLQAIMPEVNQHEPDLIIVAYHGGVEKHPQSGEPYNALPCENQGLAILHAFPEVNVLLAGHQHLVMNETLPSGQVILQPGYQGRFLGKLEIEKPVNSSENIRFTPGLIPVESVTPHPETIRDHDKLLSVYQQSLSAAVVPLSEPLEVKDPLQDVWLTKHPLIQGIHQALQEFTGVDVTTTPFLYNAPFSIKERLTEEMIHTLYPFPNQVVILSLSGLNIKMALEHGATLFEHTSTGIRISPAWASQSFHYEMWDGIDYDFDVSMSPGFRVTDVRYQGFPIDDHERIRVATTSYRASGAGGYSMLHSDQIVQSYTELIPDLLIRIWGGWETFPTAVRHNWRISS</sequence>
<reference evidence="5 6" key="1">
    <citation type="submission" date="2015-08" db="EMBL/GenBank/DDBJ databases">
        <title>The complete genome sequence of Bacillus beveridgei MLTeJB.</title>
        <authorList>
            <person name="Hanson T.E."/>
            <person name="Mesa C."/>
            <person name="Basesman S.M."/>
            <person name="Oremland R.S."/>
        </authorList>
    </citation>
    <scope>NUCLEOTIDE SEQUENCE [LARGE SCALE GENOMIC DNA]</scope>
    <source>
        <strain evidence="5 6">MLTeJB</strain>
    </source>
</reference>
<dbReference type="RefSeq" id="WP_069365961.1">
    <property type="nucleotide sequence ID" value="NZ_CP012502.1"/>
</dbReference>
<gene>
    <name evidence="5" type="ORF">BBEV_2708</name>
</gene>
<feature type="domain" description="Calcineurin-like phosphoesterase" evidence="3">
    <location>
        <begin position="10"/>
        <end position="236"/>
    </location>
</feature>
<dbReference type="Pfam" id="PF00149">
    <property type="entry name" value="Metallophos"/>
    <property type="match status" value="1"/>
</dbReference>
<proteinExistence type="inferred from homology"/>
<dbReference type="EC" id="3.1.4.16" evidence="5"/>
<dbReference type="InterPro" id="IPR004843">
    <property type="entry name" value="Calcineurin-like_PHP"/>
</dbReference>
<dbReference type="PANTHER" id="PTHR11575:SF24">
    <property type="entry name" value="5'-NUCLEOTIDASE"/>
    <property type="match status" value="1"/>
</dbReference>
<dbReference type="SUPFAM" id="SSF56300">
    <property type="entry name" value="Metallo-dependent phosphatases"/>
    <property type="match status" value="1"/>
</dbReference>
<dbReference type="PANTHER" id="PTHR11575">
    <property type="entry name" value="5'-NUCLEOTIDASE-RELATED"/>
    <property type="match status" value="1"/>
</dbReference>
<evidence type="ECO:0000256" key="2">
    <source>
        <dbReference type="RuleBase" id="RU362119"/>
    </source>
</evidence>
<keyword evidence="2" id="KW-0547">Nucleotide-binding</keyword>
<evidence type="ECO:0000313" key="5">
    <source>
        <dbReference type="EMBL" id="AOM84046.1"/>
    </source>
</evidence>
<dbReference type="GO" id="GO:0030288">
    <property type="term" value="C:outer membrane-bounded periplasmic space"/>
    <property type="evidence" value="ECO:0007669"/>
    <property type="project" value="TreeGrafter"/>
</dbReference>
<comment type="similarity">
    <text evidence="2">Belongs to the 5'-nucleotidase family.</text>
</comment>
<organism evidence="5 6">
    <name type="scientific">Salisediminibacterium beveridgei</name>
    <dbReference type="NCBI Taxonomy" id="632773"/>
    <lineage>
        <taxon>Bacteria</taxon>
        <taxon>Bacillati</taxon>
        <taxon>Bacillota</taxon>
        <taxon>Bacilli</taxon>
        <taxon>Bacillales</taxon>
        <taxon>Bacillaceae</taxon>
        <taxon>Salisediminibacterium</taxon>
    </lineage>
</organism>
<dbReference type="PATRIC" id="fig|632773.3.peg.2846"/>
<keyword evidence="1" id="KW-0732">Signal</keyword>
<dbReference type="SUPFAM" id="SSF55816">
    <property type="entry name" value="5'-nucleotidase (syn. UDP-sugar hydrolase), C-terminal domain"/>
    <property type="match status" value="1"/>
</dbReference>
<dbReference type="PRINTS" id="PR01607">
    <property type="entry name" value="APYRASEFAMLY"/>
</dbReference>
<dbReference type="Pfam" id="PF02872">
    <property type="entry name" value="5_nucleotid_C"/>
    <property type="match status" value="1"/>
</dbReference>
<dbReference type="KEGG" id="bbev:BBEV_2708"/>
<dbReference type="Gene3D" id="3.90.780.10">
    <property type="entry name" value="5'-Nucleotidase, C-terminal domain"/>
    <property type="match status" value="1"/>
</dbReference>
<dbReference type="InterPro" id="IPR036907">
    <property type="entry name" value="5'-Nucleotdase_C_sf"/>
</dbReference>
<protein>
    <submittedName>
        <fullName evidence="5">2',3'-cyclic-nucleotide 2'-phosphodiesterase</fullName>
        <ecNumber evidence="5">3.1.4.16</ecNumber>
    </submittedName>
</protein>
<dbReference type="GO" id="GO:0008663">
    <property type="term" value="F:2',3'-cyclic-nucleotide 2'-phosphodiesterase activity"/>
    <property type="evidence" value="ECO:0007669"/>
    <property type="project" value="UniProtKB-EC"/>
</dbReference>
<evidence type="ECO:0000313" key="6">
    <source>
        <dbReference type="Proteomes" id="UP000094463"/>
    </source>
</evidence>
<accession>A0A1D7QYF3</accession>
<dbReference type="OrthoDB" id="9775118at2"/>
<name>A0A1D7QYF3_9BACI</name>